<feature type="compositionally biased region" description="Polar residues" evidence="1">
    <location>
        <begin position="52"/>
        <end position="61"/>
    </location>
</feature>
<feature type="compositionally biased region" description="Low complexity" evidence="1">
    <location>
        <begin position="66"/>
        <end position="80"/>
    </location>
</feature>
<proteinExistence type="predicted"/>
<name>M5GCG3_DACPD</name>
<dbReference type="RefSeq" id="XP_040630766.1">
    <property type="nucleotide sequence ID" value="XM_040768186.1"/>
</dbReference>
<feature type="compositionally biased region" description="Polar residues" evidence="1">
    <location>
        <begin position="31"/>
        <end position="40"/>
    </location>
</feature>
<evidence type="ECO:0000256" key="1">
    <source>
        <dbReference type="SAM" id="MobiDB-lite"/>
    </source>
</evidence>
<protein>
    <submittedName>
        <fullName evidence="2">Uncharacterized protein</fullName>
    </submittedName>
</protein>
<sequence>MATSLQVEPTPLGETTAPAFESAREEGRSEQGAQVNQAADTANPGLGDNAPVPTSTSTEGARTSESEPLPSSTSPTSPTSPTNPPTPGRQSTDGHFAKVPGVSARVLEKDENAPTFKEKVQGFAKIFRGGALGKEELKAEGRSILTGERKASSG</sequence>
<reference evidence="2 3" key="1">
    <citation type="journal article" date="2012" name="Science">
        <title>The Paleozoic origin of enzymatic lignin decomposition reconstructed from 31 fungal genomes.</title>
        <authorList>
            <person name="Floudas D."/>
            <person name="Binder M."/>
            <person name="Riley R."/>
            <person name="Barry K."/>
            <person name="Blanchette R.A."/>
            <person name="Henrissat B."/>
            <person name="Martinez A.T."/>
            <person name="Otillar R."/>
            <person name="Spatafora J.W."/>
            <person name="Yadav J.S."/>
            <person name="Aerts A."/>
            <person name="Benoit I."/>
            <person name="Boyd A."/>
            <person name="Carlson A."/>
            <person name="Copeland A."/>
            <person name="Coutinho P.M."/>
            <person name="de Vries R.P."/>
            <person name="Ferreira P."/>
            <person name="Findley K."/>
            <person name="Foster B."/>
            <person name="Gaskell J."/>
            <person name="Glotzer D."/>
            <person name="Gorecki P."/>
            <person name="Heitman J."/>
            <person name="Hesse C."/>
            <person name="Hori C."/>
            <person name="Igarashi K."/>
            <person name="Jurgens J.A."/>
            <person name="Kallen N."/>
            <person name="Kersten P."/>
            <person name="Kohler A."/>
            <person name="Kuees U."/>
            <person name="Kumar T.K.A."/>
            <person name="Kuo A."/>
            <person name="LaButti K."/>
            <person name="Larrondo L.F."/>
            <person name="Lindquist E."/>
            <person name="Ling A."/>
            <person name="Lombard V."/>
            <person name="Lucas S."/>
            <person name="Lundell T."/>
            <person name="Martin R."/>
            <person name="McLaughlin D.J."/>
            <person name="Morgenstern I."/>
            <person name="Morin E."/>
            <person name="Murat C."/>
            <person name="Nagy L.G."/>
            <person name="Nolan M."/>
            <person name="Ohm R.A."/>
            <person name="Patyshakuliyeva A."/>
            <person name="Rokas A."/>
            <person name="Ruiz-Duenas F.J."/>
            <person name="Sabat G."/>
            <person name="Salamov A."/>
            <person name="Samejima M."/>
            <person name="Schmutz J."/>
            <person name="Slot J.C."/>
            <person name="St John F."/>
            <person name="Stenlid J."/>
            <person name="Sun H."/>
            <person name="Sun S."/>
            <person name="Syed K."/>
            <person name="Tsang A."/>
            <person name="Wiebenga A."/>
            <person name="Young D."/>
            <person name="Pisabarro A."/>
            <person name="Eastwood D.C."/>
            <person name="Martin F."/>
            <person name="Cullen D."/>
            <person name="Grigoriev I.V."/>
            <person name="Hibbett D.S."/>
        </authorList>
    </citation>
    <scope>NUCLEOTIDE SEQUENCE [LARGE SCALE GENOMIC DNA]</scope>
    <source>
        <strain evidence="2 3">DJM-731 SS1</strain>
    </source>
</reference>
<dbReference type="GeneID" id="63683248"/>
<gene>
    <name evidence="2" type="ORF">DACRYDRAFT_106029</name>
</gene>
<dbReference type="AlphaFoldDB" id="M5GCG3"/>
<dbReference type="OrthoDB" id="3361009at2759"/>
<keyword evidence="3" id="KW-1185">Reference proteome</keyword>
<evidence type="ECO:0000313" key="3">
    <source>
        <dbReference type="Proteomes" id="UP000030653"/>
    </source>
</evidence>
<accession>M5GCG3</accession>
<organism evidence="2 3">
    <name type="scientific">Dacryopinax primogenitus (strain DJM 731)</name>
    <name type="common">Brown rot fungus</name>
    <dbReference type="NCBI Taxonomy" id="1858805"/>
    <lineage>
        <taxon>Eukaryota</taxon>
        <taxon>Fungi</taxon>
        <taxon>Dikarya</taxon>
        <taxon>Basidiomycota</taxon>
        <taxon>Agaricomycotina</taxon>
        <taxon>Dacrymycetes</taxon>
        <taxon>Dacrymycetales</taxon>
        <taxon>Dacrymycetaceae</taxon>
        <taxon>Dacryopinax</taxon>
    </lineage>
</organism>
<feature type="region of interest" description="Disordered" evidence="1">
    <location>
        <begin position="1"/>
        <end position="101"/>
    </location>
</feature>
<dbReference type="HOGENOM" id="CLU_1704178_0_0_1"/>
<evidence type="ECO:0000313" key="2">
    <source>
        <dbReference type="EMBL" id="EJU03872.1"/>
    </source>
</evidence>
<dbReference type="Proteomes" id="UP000030653">
    <property type="component" value="Unassembled WGS sequence"/>
</dbReference>
<dbReference type="EMBL" id="JH795859">
    <property type="protein sequence ID" value="EJU03872.1"/>
    <property type="molecule type" value="Genomic_DNA"/>
</dbReference>